<organism evidence="4">
    <name type="scientific">Schistocephalus solidus</name>
    <name type="common">Tapeworm</name>
    <dbReference type="NCBI Taxonomy" id="70667"/>
    <lineage>
        <taxon>Eukaryota</taxon>
        <taxon>Metazoa</taxon>
        <taxon>Spiralia</taxon>
        <taxon>Lophotrochozoa</taxon>
        <taxon>Platyhelminthes</taxon>
        <taxon>Cestoda</taxon>
        <taxon>Eucestoda</taxon>
        <taxon>Diphyllobothriidea</taxon>
        <taxon>Diphyllobothriidae</taxon>
        <taxon>Schistocephalus</taxon>
    </lineage>
</organism>
<sequence>MGRTLCTFLLLDCKLQQVSCLATMSVVEVDEQKCDVKRQTGVRSLVDPLINFGGSERSCCREPAAGNRLQQPL</sequence>
<proteinExistence type="predicted"/>
<dbReference type="WBParaSite" id="SSLN_0002092601-mRNA-1">
    <property type="protein sequence ID" value="SSLN_0002092601-mRNA-1"/>
    <property type="gene ID" value="SSLN_0002092601"/>
</dbReference>
<reference evidence="2 3" key="2">
    <citation type="submission" date="2018-11" db="EMBL/GenBank/DDBJ databases">
        <authorList>
            <consortium name="Pathogen Informatics"/>
        </authorList>
    </citation>
    <scope>NUCLEOTIDE SEQUENCE [LARGE SCALE GENOMIC DNA]</scope>
    <source>
        <strain evidence="2 3">NST_G2</strain>
    </source>
</reference>
<keyword evidence="1" id="KW-0732">Signal</keyword>
<evidence type="ECO:0000313" key="2">
    <source>
        <dbReference type="EMBL" id="VDM06566.1"/>
    </source>
</evidence>
<feature type="chain" id="PRO_5043141674" evidence="1">
    <location>
        <begin position="21"/>
        <end position="73"/>
    </location>
</feature>
<feature type="signal peptide" evidence="1">
    <location>
        <begin position="1"/>
        <end position="20"/>
    </location>
</feature>
<protein>
    <submittedName>
        <fullName evidence="4">Secreted protein</fullName>
    </submittedName>
</protein>
<reference evidence="4" key="1">
    <citation type="submission" date="2016-06" db="UniProtKB">
        <authorList>
            <consortium name="WormBaseParasite"/>
        </authorList>
    </citation>
    <scope>IDENTIFICATION</scope>
</reference>
<dbReference type="EMBL" id="UYSU01053866">
    <property type="protein sequence ID" value="VDM06566.1"/>
    <property type="molecule type" value="Genomic_DNA"/>
</dbReference>
<evidence type="ECO:0000313" key="3">
    <source>
        <dbReference type="Proteomes" id="UP000275846"/>
    </source>
</evidence>
<evidence type="ECO:0000313" key="4">
    <source>
        <dbReference type="WBParaSite" id="SSLN_0002092601-mRNA-1"/>
    </source>
</evidence>
<dbReference type="AlphaFoldDB" id="A0A183TUN2"/>
<dbReference type="Proteomes" id="UP000275846">
    <property type="component" value="Unassembled WGS sequence"/>
</dbReference>
<gene>
    <name evidence="2" type="ORF">SSLN_LOCUS20180</name>
</gene>
<keyword evidence="3" id="KW-1185">Reference proteome</keyword>
<name>A0A183TUN2_SCHSO</name>
<evidence type="ECO:0000256" key="1">
    <source>
        <dbReference type="SAM" id="SignalP"/>
    </source>
</evidence>
<accession>A0A183TUN2</accession>